<dbReference type="PROSITE" id="PS00449">
    <property type="entry name" value="ATPASE_A"/>
    <property type="match status" value="1"/>
</dbReference>
<dbReference type="GO" id="GO:0046933">
    <property type="term" value="F:proton-transporting ATP synthase activity, rotational mechanism"/>
    <property type="evidence" value="ECO:0007669"/>
    <property type="project" value="UniProtKB-UniRule"/>
</dbReference>
<evidence type="ECO:0000256" key="10">
    <source>
        <dbReference type="ARBA" id="ARBA00023310"/>
    </source>
</evidence>
<feature type="transmembrane region" description="Helical" evidence="11">
    <location>
        <begin position="20"/>
        <end position="40"/>
    </location>
</feature>
<organism evidence="13 14">
    <name type="scientific">Floricoccus tropicus</name>
    <dbReference type="NCBI Taxonomy" id="1859473"/>
    <lineage>
        <taxon>Bacteria</taxon>
        <taxon>Bacillati</taxon>
        <taxon>Bacillota</taxon>
        <taxon>Bacilli</taxon>
        <taxon>Lactobacillales</taxon>
        <taxon>Streptococcaceae</taxon>
        <taxon>Floricoccus</taxon>
    </lineage>
</organism>
<accession>A0A1E8GLQ9</accession>
<evidence type="ECO:0000256" key="2">
    <source>
        <dbReference type="ARBA" id="ARBA00006810"/>
    </source>
</evidence>
<evidence type="ECO:0000256" key="12">
    <source>
        <dbReference type="RuleBase" id="RU000483"/>
    </source>
</evidence>
<dbReference type="STRING" id="1859473.BG261_03720"/>
<evidence type="ECO:0000313" key="13">
    <source>
        <dbReference type="EMBL" id="OFI49189.1"/>
    </source>
</evidence>
<dbReference type="EMBL" id="MKIR01000020">
    <property type="protein sequence ID" value="OFI49189.1"/>
    <property type="molecule type" value="Genomic_DNA"/>
</dbReference>
<keyword evidence="11" id="KW-1003">Cell membrane</keyword>
<keyword evidence="4 11" id="KW-0138">CF(0)</keyword>
<dbReference type="PANTHER" id="PTHR42823">
    <property type="entry name" value="ATP SYNTHASE SUBUNIT A, CHLOROPLASTIC"/>
    <property type="match status" value="1"/>
</dbReference>
<evidence type="ECO:0000256" key="3">
    <source>
        <dbReference type="ARBA" id="ARBA00022448"/>
    </source>
</evidence>
<evidence type="ECO:0000256" key="9">
    <source>
        <dbReference type="ARBA" id="ARBA00023136"/>
    </source>
</evidence>
<keyword evidence="3 11" id="KW-0813">Transport</keyword>
<dbReference type="PRINTS" id="PR00123">
    <property type="entry name" value="ATPASEA"/>
</dbReference>
<gene>
    <name evidence="11" type="primary">atpB</name>
    <name evidence="13" type="ORF">BG261_03720</name>
</gene>
<dbReference type="OrthoDB" id="9789241at2"/>
<dbReference type="Proteomes" id="UP000178622">
    <property type="component" value="Unassembled WGS sequence"/>
</dbReference>
<dbReference type="GO" id="GO:0005886">
    <property type="term" value="C:plasma membrane"/>
    <property type="evidence" value="ECO:0007669"/>
    <property type="project" value="UniProtKB-SubCell"/>
</dbReference>
<dbReference type="GO" id="GO:0042777">
    <property type="term" value="P:proton motive force-driven plasma membrane ATP synthesis"/>
    <property type="evidence" value="ECO:0007669"/>
    <property type="project" value="TreeGrafter"/>
</dbReference>
<feature type="transmembrane region" description="Helical" evidence="11">
    <location>
        <begin position="117"/>
        <end position="135"/>
    </location>
</feature>
<dbReference type="CDD" id="cd00310">
    <property type="entry name" value="ATP-synt_Fo_a_6"/>
    <property type="match status" value="1"/>
</dbReference>
<dbReference type="RefSeq" id="WP_070792226.1">
    <property type="nucleotide sequence ID" value="NZ_MKIR01000020.1"/>
</dbReference>
<feature type="transmembrane region" description="Helical" evidence="11">
    <location>
        <begin position="77"/>
        <end position="97"/>
    </location>
</feature>
<comment type="caution">
    <text evidence="13">The sequence shown here is derived from an EMBL/GenBank/DDBJ whole genome shotgun (WGS) entry which is preliminary data.</text>
</comment>
<feature type="transmembrane region" description="Helical" evidence="11">
    <location>
        <begin position="172"/>
        <end position="189"/>
    </location>
</feature>
<dbReference type="HAMAP" id="MF_01393">
    <property type="entry name" value="ATP_synth_a_bact"/>
    <property type="match status" value="1"/>
</dbReference>
<feature type="transmembrane region" description="Helical" evidence="11">
    <location>
        <begin position="195"/>
        <end position="223"/>
    </location>
</feature>
<dbReference type="Gene3D" id="1.20.120.220">
    <property type="entry name" value="ATP synthase, F0 complex, subunit A"/>
    <property type="match status" value="1"/>
</dbReference>
<reference evidence="14" key="1">
    <citation type="submission" date="2016-09" db="EMBL/GenBank/DDBJ databases">
        <title>Draft genome sequence of a novel species of the family Streptococcaceae isolated from flowers.</title>
        <authorList>
            <person name="Chuah L.-O."/>
            <person name="Yap K.-P."/>
            <person name="Thong K.L."/>
            <person name="Liong M.T."/>
            <person name="Ahmad R."/>
            <person name="Rusul G."/>
        </authorList>
    </citation>
    <scope>NUCLEOTIDE SEQUENCE [LARGE SCALE GENOMIC DNA]</scope>
    <source>
        <strain evidence="14">DF1</strain>
    </source>
</reference>
<dbReference type="SUPFAM" id="SSF81336">
    <property type="entry name" value="F1F0 ATP synthase subunit A"/>
    <property type="match status" value="1"/>
</dbReference>
<keyword evidence="7 11" id="KW-1133">Transmembrane helix</keyword>
<dbReference type="GO" id="GO:0045259">
    <property type="term" value="C:proton-transporting ATP synthase complex"/>
    <property type="evidence" value="ECO:0007669"/>
    <property type="project" value="UniProtKB-KW"/>
</dbReference>
<sequence>MNGEERDLIFNIGPVYFDGTVLLMTILTCTIIFGLVFWASRNMKLKPQGKQNVLEWFVDFTNGIVKSNAGAGEVKNFSLFAFVLFTFILVSNNIGLVTKIVTPNHVSLWKSPTATPAVTMTLAMMVILLSNFYGVERKGFKSYLKGFFSPVLMTPLNIVEEFTNFLTLGLRLYGNIFAGEVLLGLLTGMGNSKPILIPVALVLELAWTAFSVFISCLQAYIFVTLTMVYMSHKISEEE</sequence>
<dbReference type="InterPro" id="IPR000568">
    <property type="entry name" value="ATP_synth_F0_asu"/>
</dbReference>
<name>A0A1E8GLQ9_9LACT</name>
<evidence type="ECO:0000256" key="5">
    <source>
        <dbReference type="ARBA" id="ARBA00022692"/>
    </source>
</evidence>
<dbReference type="InterPro" id="IPR023011">
    <property type="entry name" value="ATP_synth_F0_asu_AS"/>
</dbReference>
<evidence type="ECO:0000256" key="8">
    <source>
        <dbReference type="ARBA" id="ARBA00023065"/>
    </source>
</evidence>
<keyword evidence="5 11" id="KW-0812">Transmembrane</keyword>
<dbReference type="PANTHER" id="PTHR42823:SF3">
    <property type="entry name" value="ATP SYNTHASE SUBUNIT A, CHLOROPLASTIC"/>
    <property type="match status" value="1"/>
</dbReference>
<evidence type="ECO:0000256" key="1">
    <source>
        <dbReference type="ARBA" id="ARBA00004141"/>
    </source>
</evidence>
<protein>
    <recommendedName>
        <fullName evidence="11 12">ATP synthase subunit a</fullName>
    </recommendedName>
    <alternativeName>
        <fullName evidence="11">ATP synthase F0 sector subunit a</fullName>
    </alternativeName>
    <alternativeName>
        <fullName evidence="11">F-ATPase subunit 6</fullName>
    </alternativeName>
</protein>
<dbReference type="NCBIfam" id="NF004479">
    <property type="entry name" value="PRK05815.1-4"/>
    <property type="match status" value="1"/>
</dbReference>
<dbReference type="InterPro" id="IPR035908">
    <property type="entry name" value="F0_ATP_A_sf"/>
</dbReference>
<keyword evidence="10 11" id="KW-0066">ATP synthesis</keyword>
<dbReference type="AlphaFoldDB" id="A0A1E8GLQ9"/>
<keyword evidence="14" id="KW-1185">Reference proteome</keyword>
<evidence type="ECO:0000256" key="7">
    <source>
        <dbReference type="ARBA" id="ARBA00022989"/>
    </source>
</evidence>
<keyword evidence="8 11" id="KW-0406">Ion transport</keyword>
<dbReference type="InterPro" id="IPR045082">
    <property type="entry name" value="ATP_syn_F0_a_bact/chloroplast"/>
</dbReference>
<dbReference type="Pfam" id="PF00119">
    <property type="entry name" value="ATP-synt_A"/>
    <property type="match status" value="1"/>
</dbReference>
<comment type="function">
    <text evidence="11 12">Key component of the proton channel; it plays a direct role in the translocation of protons across the membrane.</text>
</comment>
<evidence type="ECO:0000256" key="4">
    <source>
        <dbReference type="ARBA" id="ARBA00022547"/>
    </source>
</evidence>
<evidence type="ECO:0000256" key="11">
    <source>
        <dbReference type="HAMAP-Rule" id="MF_01393"/>
    </source>
</evidence>
<evidence type="ECO:0000313" key="14">
    <source>
        <dbReference type="Proteomes" id="UP000178622"/>
    </source>
</evidence>
<comment type="subcellular location">
    <subcellularLocation>
        <location evidence="11 12">Cell membrane</location>
        <topology evidence="11 12">Multi-pass membrane protein</topology>
    </subcellularLocation>
    <subcellularLocation>
        <location evidence="1">Membrane</location>
        <topology evidence="1">Multi-pass membrane protein</topology>
    </subcellularLocation>
</comment>
<keyword evidence="9 11" id="KW-0472">Membrane</keyword>
<dbReference type="NCBIfam" id="TIGR01131">
    <property type="entry name" value="ATP_synt_6_or_A"/>
    <property type="match status" value="1"/>
</dbReference>
<comment type="similarity">
    <text evidence="2 11 12">Belongs to the ATPase A chain family.</text>
</comment>
<evidence type="ECO:0000256" key="6">
    <source>
        <dbReference type="ARBA" id="ARBA00022781"/>
    </source>
</evidence>
<keyword evidence="6 11" id="KW-0375">Hydrogen ion transport</keyword>
<proteinExistence type="inferred from homology"/>